<evidence type="ECO:0000259" key="1">
    <source>
        <dbReference type="PROSITE" id="PS50943"/>
    </source>
</evidence>
<feature type="domain" description="HTH cro/C1-type" evidence="1">
    <location>
        <begin position="7"/>
        <end position="61"/>
    </location>
</feature>
<evidence type="ECO:0000313" key="3">
    <source>
        <dbReference type="Proteomes" id="UP001413721"/>
    </source>
</evidence>
<protein>
    <submittedName>
        <fullName evidence="2">Helix-turn-helix transcriptional regulator</fullName>
    </submittedName>
</protein>
<proteinExistence type="predicted"/>
<dbReference type="PROSITE" id="PS50943">
    <property type="entry name" value="HTH_CROC1"/>
    <property type="match status" value="1"/>
</dbReference>
<dbReference type="RefSeq" id="WP_345937527.1">
    <property type="nucleotide sequence ID" value="NZ_JBBKTW010000004.1"/>
</dbReference>
<dbReference type="SMART" id="SM00530">
    <property type="entry name" value="HTH_XRE"/>
    <property type="match status" value="1"/>
</dbReference>
<organism evidence="2 3">
    <name type="scientific">Tistrella arctica</name>
    <dbReference type="NCBI Taxonomy" id="3133430"/>
    <lineage>
        <taxon>Bacteria</taxon>
        <taxon>Pseudomonadati</taxon>
        <taxon>Pseudomonadota</taxon>
        <taxon>Alphaproteobacteria</taxon>
        <taxon>Geminicoccales</taxon>
        <taxon>Geminicoccaceae</taxon>
        <taxon>Tistrella</taxon>
    </lineage>
</organism>
<dbReference type="InterPro" id="IPR001387">
    <property type="entry name" value="Cro/C1-type_HTH"/>
</dbReference>
<dbReference type="CDD" id="cd00093">
    <property type="entry name" value="HTH_XRE"/>
    <property type="match status" value="1"/>
</dbReference>
<evidence type="ECO:0000313" key="2">
    <source>
        <dbReference type="EMBL" id="MEN2989359.1"/>
    </source>
</evidence>
<dbReference type="Gene3D" id="1.10.260.40">
    <property type="entry name" value="lambda repressor-like DNA-binding domains"/>
    <property type="match status" value="1"/>
</dbReference>
<accession>A0ABU9YKN3</accession>
<comment type="caution">
    <text evidence="2">The sequence shown here is derived from an EMBL/GenBank/DDBJ whole genome shotgun (WGS) entry which is preliminary data.</text>
</comment>
<dbReference type="SUPFAM" id="SSF47413">
    <property type="entry name" value="lambda repressor-like DNA-binding domains"/>
    <property type="match status" value="1"/>
</dbReference>
<sequence>MITPMQIKLARTALGLGVRDLATAANVAPSTIHRFETDKGSMHSRTLDRVQQVLEESGIIFIHADETAGPGIRLRK</sequence>
<name>A0ABU9YKN3_9PROT</name>
<keyword evidence="3" id="KW-1185">Reference proteome</keyword>
<dbReference type="EMBL" id="JBBKTW010000004">
    <property type="protein sequence ID" value="MEN2989359.1"/>
    <property type="molecule type" value="Genomic_DNA"/>
</dbReference>
<dbReference type="Proteomes" id="UP001413721">
    <property type="component" value="Unassembled WGS sequence"/>
</dbReference>
<reference evidence="2 3" key="1">
    <citation type="submission" date="2024-03" db="EMBL/GenBank/DDBJ databases">
        <title>High-quality draft genome sequencing of Tistrella sp. BH-R2-4.</title>
        <authorList>
            <person name="Dong C."/>
        </authorList>
    </citation>
    <scope>NUCLEOTIDE SEQUENCE [LARGE SCALE GENOMIC DNA]</scope>
    <source>
        <strain evidence="2 3">BH-R2-4</strain>
    </source>
</reference>
<gene>
    <name evidence="2" type="ORF">WG926_13680</name>
</gene>
<dbReference type="InterPro" id="IPR010982">
    <property type="entry name" value="Lambda_DNA-bd_dom_sf"/>
</dbReference>